<feature type="compositionally biased region" description="Basic and acidic residues" evidence="7">
    <location>
        <begin position="476"/>
        <end position="488"/>
    </location>
</feature>
<feature type="compositionally biased region" description="Acidic residues" evidence="7">
    <location>
        <begin position="739"/>
        <end position="754"/>
    </location>
</feature>
<dbReference type="AlphaFoldDB" id="A0A1I1ND40"/>
<dbReference type="SUPFAM" id="SSF75553">
    <property type="entry name" value="Smc hinge domain"/>
    <property type="match status" value="1"/>
</dbReference>
<dbReference type="GO" id="GO:0030261">
    <property type="term" value="P:chromosome condensation"/>
    <property type="evidence" value="ECO:0007669"/>
    <property type="project" value="InterPro"/>
</dbReference>
<evidence type="ECO:0000259" key="9">
    <source>
        <dbReference type="Pfam" id="PF06470"/>
    </source>
</evidence>
<organism evidence="10 11">
    <name type="scientific">Thiohalospira halophila DSM 15071</name>
    <dbReference type="NCBI Taxonomy" id="1123397"/>
    <lineage>
        <taxon>Bacteria</taxon>
        <taxon>Pseudomonadati</taxon>
        <taxon>Pseudomonadota</taxon>
        <taxon>Gammaproteobacteria</taxon>
        <taxon>Thiohalospirales</taxon>
        <taxon>Thiohalospiraceae</taxon>
        <taxon>Thiohalospira</taxon>
    </lineage>
</organism>
<feature type="region of interest" description="Disordered" evidence="7">
    <location>
        <begin position="674"/>
        <end position="800"/>
    </location>
</feature>
<dbReference type="HAMAP" id="MF_01894">
    <property type="entry name" value="Smc_prok"/>
    <property type="match status" value="1"/>
</dbReference>
<feature type="compositionally biased region" description="Basic and acidic residues" evidence="7">
    <location>
        <begin position="755"/>
        <end position="800"/>
    </location>
</feature>
<evidence type="ECO:0000256" key="3">
    <source>
        <dbReference type="ARBA" id="ARBA00022840"/>
    </source>
</evidence>
<dbReference type="EMBL" id="FOMJ01000001">
    <property type="protein sequence ID" value="SFC93368.1"/>
    <property type="molecule type" value="Genomic_DNA"/>
</dbReference>
<reference evidence="10 11" key="1">
    <citation type="submission" date="2016-10" db="EMBL/GenBank/DDBJ databases">
        <authorList>
            <person name="de Groot N.N."/>
        </authorList>
    </citation>
    <scope>NUCLEOTIDE SEQUENCE [LARGE SCALE GENOMIC DNA]</scope>
    <source>
        <strain evidence="10 11">HL3</strain>
    </source>
</reference>
<dbReference type="SUPFAM" id="SSF52540">
    <property type="entry name" value="P-loop containing nucleoside triphosphate hydrolases"/>
    <property type="match status" value="1"/>
</dbReference>
<keyword evidence="3 6" id="KW-0067">ATP-binding</keyword>
<feature type="coiled-coil region" evidence="6">
    <location>
        <begin position="170"/>
        <end position="218"/>
    </location>
</feature>
<dbReference type="GO" id="GO:0007062">
    <property type="term" value="P:sister chromatid cohesion"/>
    <property type="evidence" value="ECO:0007669"/>
    <property type="project" value="InterPro"/>
</dbReference>
<keyword evidence="1 6" id="KW-0963">Cytoplasm</keyword>
<feature type="domain" description="SMC hinge" evidence="9">
    <location>
        <begin position="525"/>
        <end position="613"/>
    </location>
</feature>
<dbReference type="CDD" id="cd03278">
    <property type="entry name" value="ABC_SMC_barmotin"/>
    <property type="match status" value="1"/>
</dbReference>
<evidence type="ECO:0000256" key="1">
    <source>
        <dbReference type="ARBA" id="ARBA00022490"/>
    </source>
</evidence>
<feature type="compositionally biased region" description="Basic and acidic residues" evidence="7">
    <location>
        <begin position="683"/>
        <end position="699"/>
    </location>
</feature>
<dbReference type="GO" id="GO:0016887">
    <property type="term" value="F:ATP hydrolysis activity"/>
    <property type="evidence" value="ECO:0007669"/>
    <property type="project" value="InterPro"/>
</dbReference>
<keyword evidence="4 6" id="KW-0175">Coiled coil</keyword>
<dbReference type="GO" id="GO:0006260">
    <property type="term" value="P:DNA replication"/>
    <property type="evidence" value="ECO:0007669"/>
    <property type="project" value="UniProtKB-UniRule"/>
</dbReference>
<dbReference type="InterPro" id="IPR011890">
    <property type="entry name" value="SMC_prok"/>
</dbReference>
<feature type="coiled-coil region" evidence="6">
    <location>
        <begin position="982"/>
        <end position="1009"/>
    </location>
</feature>
<evidence type="ECO:0000256" key="5">
    <source>
        <dbReference type="ARBA" id="ARBA00023125"/>
    </source>
</evidence>
<dbReference type="InterPro" id="IPR027417">
    <property type="entry name" value="P-loop_NTPase"/>
</dbReference>
<accession>A0A1I1ND40</accession>
<protein>
    <recommendedName>
        <fullName evidence="6">Chromosome partition protein Smc</fullName>
    </recommendedName>
</protein>
<dbReference type="Pfam" id="PF06470">
    <property type="entry name" value="SMC_hinge"/>
    <property type="match status" value="1"/>
</dbReference>
<dbReference type="Proteomes" id="UP000198611">
    <property type="component" value="Unassembled WGS sequence"/>
</dbReference>
<evidence type="ECO:0000313" key="11">
    <source>
        <dbReference type="Proteomes" id="UP000198611"/>
    </source>
</evidence>
<evidence type="ECO:0000256" key="2">
    <source>
        <dbReference type="ARBA" id="ARBA00022741"/>
    </source>
</evidence>
<dbReference type="Pfam" id="PF02463">
    <property type="entry name" value="SMC_N"/>
    <property type="match status" value="1"/>
</dbReference>
<dbReference type="GO" id="GO:0005694">
    <property type="term" value="C:chromosome"/>
    <property type="evidence" value="ECO:0007669"/>
    <property type="project" value="InterPro"/>
</dbReference>
<dbReference type="Gene3D" id="3.40.50.300">
    <property type="entry name" value="P-loop containing nucleotide triphosphate hydrolases"/>
    <property type="match status" value="2"/>
</dbReference>
<keyword evidence="2 6" id="KW-0547">Nucleotide-binding</keyword>
<feature type="compositionally biased region" description="Basic and acidic residues" evidence="7">
    <location>
        <begin position="714"/>
        <end position="734"/>
    </location>
</feature>
<keyword evidence="5 6" id="KW-0238">DNA-binding</keyword>
<feature type="region of interest" description="Disordered" evidence="7">
    <location>
        <begin position="423"/>
        <end position="491"/>
    </location>
</feature>
<comment type="similarity">
    <text evidence="6">Belongs to the SMC family.</text>
</comment>
<dbReference type="InterPro" id="IPR024704">
    <property type="entry name" value="SMC"/>
</dbReference>
<evidence type="ECO:0000259" key="8">
    <source>
        <dbReference type="Pfam" id="PF02463"/>
    </source>
</evidence>
<feature type="domain" description="RecF/RecN/SMC N-terminal" evidence="8">
    <location>
        <begin position="3"/>
        <end position="1151"/>
    </location>
</feature>
<comment type="domain">
    <text evidence="6">Contains large globular domains required for ATP hydrolysis at each terminus and a third globular domain forming a flexible hinge near the middle of the molecule. These domains are separated by coiled-coil structures.</text>
</comment>
<dbReference type="GO" id="GO:0005524">
    <property type="term" value="F:ATP binding"/>
    <property type="evidence" value="ECO:0007669"/>
    <property type="project" value="UniProtKB-UniRule"/>
</dbReference>
<dbReference type="PIRSF" id="PIRSF005719">
    <property type="entry name" value="SMC"/>
    <property type="match status" value="1"/>
</dbReference>
<evidence type="ECO:0000256" key="7">
    <source>
        <dbReference type="SAM" id="MobiDB-lite"/>
    </source>
</evidence>
<feature type="compositionally biased region" description="Low complexity" evidence="7">
    <location>
        <begin position="460"/>
        <end position="475"/>
    </location>
</feature>
<evidence type="ECO:0000256" key="6">
    <source>
        <dbReference type="HAMAP-Rule" id="MF_01894"/>
    </source>
</evidence>
<dbReference type="InterPro" id="IPR036277">
    <property type="entry name" value="SMC_hinge_sf"/>
</dbReference>
<gene>
    <name evidence="6" type="primary">smc</name>
    <name evidence="10" type="ORF">SAMN05660831_00138</name>
</gene>
<comment type="subunit">
    <text evidence="6">Homodimer.</text>
</comment>
<feature type="compositionally biased region" description="Basic and acidic residues" evidence="7">
    <location>
        <begin position="313"/>
        <end position="324"/>
    </location>
</feature>
<dbReference type="InterPro" id="IPR010935">
    <property type="entry name" value="SMC_hinge"/>
</dbReference>
<feature type="binding site" evidence="6">
    <location>
        <begin position="32"/>
        <end position="39"/>
    </location>
    <ligand>
        <name>ATP</name>
        <dbReference type="ChEBI" id="CHEBI:30616"/>
    </ligand>
</feature>
<evidence type="ECO:0000313" key="10">
    <source>
        <dbReference type="EMBL" id="SFC93368.1"/>
    </source>
</evidence>
<sequence>MRLSRIKLAGFKSFVDPTTIPLPGNRVGVVGPNGCGKSNVIDAVRWVMGESSARHLRGEAMSDVIFNGSSSRKPVGQASIEMVFDNSEGGLTGQYAHYNELAVRRTVTREGQSTYYLNGTRCRRRDITDIFLGTGLGPRSYAIIQQNTVSRLIEARPDEMRTYLEEAAGISKYKERRRETENRIRHTRENLERLEDLREELDRHLEHLEKQARTAERYKELRAEEHTLRGQLQALRWRILDAECAAHDRAVSEKETALEAEIAGQRRIEAEMEERRSEQAEASDAFSEVQERYYAVGADIARLEEAIEQARARRQQREEEREQLDTALAETDQRLETDRARLAELDGALAEGEPELERLEAADTEAGEALAAAEEARRQWQQEWERLNQALADPTREAEVARNNLTNLERRADDAVRRRERLERERAELDPDAATRAAEEAETALATADADRQHREAALAERQQTLETQRQATRTAAERRDAARDELQQARGRHASLEALQQAALGKDDDSRSQWLERQGLADAHRLAELIEAEPEWAPAVEAVLGEALEAVRTDRLDDPAAALADLAGADLTLLEARAGGSPAADSLAARVRAPVDLAPLLAGVFTAPDRTTALARRTELGPGESWVTPDGIQVGTNWLRVRRGDDQGEGAGVLAREEEMRTLAERIAELESAAAEAEAEVETGRSREAELETEREADQQAVAELQQRCTELAGERDRQRARSEELAGRREELSEQIAELEEESEAVAEEQETERERLAEALERSESLAAERDDHATHRQERDEAVEAARQAQREATRAVQDHRLALERQRTERASLQQALERLEQQHAQYVERRDALAGELAAEEDPVATRQAELEERLNERREVEAALAAARERSEAVEAALRELDGQRAEARTNAERLREEAERARGDARELRVRRETLREQMDEAGHDREALLAELPEEASEEAWQKRLEEVEAAIKRLGAINLAAIDEYQQQSERKEHLDQQREDLLGALETLEEAIDRIDRETRNRFRETFDAVNAGLGELFPRLFNGGHSYLQLVGDDPLDAGIGVMARPPGKQNSSIHLLSGGEKALTAVALVFAFFQLNPSPFCLLDEVDAPLDDANVGRFCELVREMSEKTQFIIITHNKVTMEMADQLNGITMNEPGVSRLVTVDVDEAASLARTA</sequence>
<evidence type="ECO:0000256" key="4">
    <source>
        <dbReference type="ARBA" id="ARBA00023054"/>
    </source>
</evidence>
<dbReference type="InterPro" id="IPR003395">
    <property type="entry name" value="RecF/RecN/SMC_N"/>
</dbReference>
<dbReference type="PANTHER" id="PTHR43977">
    <property type="entry name" value="STRUCTURAL MAINTENANCE OF CHROMOSOMES PROTEIN 3"/>
    <property type="match status" value="1"/>
</dbReference>
<name>A0A1I1ND40_9GAMM</name>
<dbReference type="GO" id="GO:0007059">
    <property type="term" value="P:chromosome segregation"/>
    <property type="evidence" value="ECO:0007669"/>
    <property type="project" value="UniProtKB-UniRule"/>
</dbReference>
<dbReference type="GO" id="GO:0003677">
    <property type="term" value="F:DNA binding"/>
    <property type="evidence" value="ECO:0007669"/>
    <property type="project" value="UniProtKB-UniRule"/>
</dbReference>
<keyword evidence="11" id="KW-1185">Reference proteome</keyword>
<comment type="function">
    <text evidence="6">Required for chromosome condensation and partitioning.</text>
</comment>
<dbReference type="RefSeq" id="WP_093426833.1">
    <property type="nucleotide sequence ID" value="NZ_FOMJ01000001.1"/>
</dbReference>
<dbReference type="GO" id="GO:0005737">
    <property type="term" value="C:cytoplasm"/>
    <property type="evidence" value="ECO:0007669"/>
    <property type="project" value="UniProtKB-SubCell"/>
</dbReference>
<proteinExistence type="inferred from homology"/>
<feature type="region of interest" description="Disordered" evidence="7">
    <location>
        <begin position="313"/>
        <end position="333"/>
    </location>
</feature>
<comment type="subcellular location">
    <subcellularLocation>
        <location evidence="6">Cytoplasm</location>
    </subcellularLocation>
</comment>
<dbReference type="NCBIfam" id="TIGR02168">
    <property type="entry name" value="SMC_prok_B"/>
    <property type="match status" value="1"/>
</dbReference>
<dbReference type="STRING" id="1123397.SAMN05660831_00138"/>
<feature type="compositionally biased region" description="Basic and acidic residues" evidence="7">
    <location>
        <begin position="449"/>
        <end position="459"/>
    </location>
</feature>
<dbReference type="OrthoDB" id="9808768at2"/>